<dbReference type="KEGG" id="agv:OJF2_27640"/>
<keyword evidence="6 9" id="KW-1133">Transmembrane helix</keyword>
<dbReference type="GO" id="GO:0042910">
    <property type="term" value="F:xenobiotic transmembrane transporter activity"/>
    <property type="evidence" value="ECO:0007669"/>
    <property type="project" value="TreeGrafter"/>
</dbReference>
<dbReference type="Gene3D" id="3.30.70.1430">
    <property type="entry name" value="Multidrug efflux transporter AcrB pore domain"/>
    <property type="match status" value="2"/>
</dbReference>
<evidence type="ECO:0000256" key="3">
    <source>
        <dbReference type="ARBA" id="ARBA00022475"/>
    </source>
</evidence>
<feature type="transmembrane region" description="Helical" evidence="9">
    <location>
        <begin position="1038"/>
        <end position="1059"/>
    </location>
</feature>
<dbReference type="PANTHER" id="PTHR32063:SF11">
    <property type="entry name" value="CATION OR DRUG EFFLUX SYSTEM PROTEIN"/>
    <property type="match status" value="1"/>
</dbReference>
<proteinExistence type="predicted"/>
<dbReference type="Gene3D" id="3.30.2090.10">
    <property type="entry name" value="Multidrug efflux transporter AcrB TolC docking domain, DN and DC subdomains"/>
    <property type="match status" value="2"/>
</dbReference>
<dbReference type="InterPro" id="IPR001036">
    <property type="entry name" value="Acrflvin-R"/>
</dbReference>
<keyword evidence="5 9" id="KW-0812">Transmembrane</keyword>
<feature type="transmembrane region" description="Helical" evidence="9">
    <location>
        <begin position="478"/>
        <end position="498"/>
    </location>
</feature>
<keyword evidence="3" id="KW-1003">Cell membrane</keyword>
<dbReference type="SUPFAM" id="SSF82693">
    <property type="entry name" value="Multidrug efflux transporter AcrB pore domain, PN1, PN2, PC1 and PC2 subdomains"/>
    <property type="match status" value="4"/>
</dbReference>
<dbReference type="Gene3D" id="1.20.1640.10">
    <property type="entry name" value="Multidrug efflux transporter AcrB transmembrane domain"/>
    <property type="match status" value="2"/>
</dbReference>
<gene>
    <name evidence="10" type="primary">bepE_2</name>
    <name evidence="10" type="ORF">OJF2_27640</name>
</gene>
<evidence type="ECO:0000256" key="4">
    <source>
        <dbReference type="ARBA" id="ARBA00022519"/>
    </source>
</evidence>
<evidence type="ECO:0000256" key="2">
    <source>
        <dbReference type="ARBA" id="ARBA00022448"/>
    </source>
</evidence>
<dbReference type="FunFam" id="3.30.70.1430:FF:000001">
    <property type="entry name" value="Efflux pump membrane transporter"/>
    <property type="match status" value="1"/>
</dbReference>
<feature type="transmembrane region" description="Helical" evidence="9">
    <location>
        <begin position="12"/>
        <end position="36"/>
    </location>
</feature>
<evidence type="ECO:0000256" key="8">
    <source>
        <dbReference type="SAM" id="MobiDB-lite"/>
    </source>
</evidence>
<evidence type="ECO:0000256" key="9">
    <source>
        <dbReference type="SAM" id="Phobius"/>
    </source>
</evidence>
<dbReference type="SUPFAM" id="SSF82866">
    <property type="entry name" value="Multidrug efflux transporter AcrB transmembrane domain"/>
    <property type="match status" value="2"/>
</dbReference>
<feature type="transmembrane region" description="Helical" evidence="9">
    <location>
        <begin position="623"/>
        <end position="643"/>
    </location>
</feature>
<organism evidence="10 11">
    <name type="scientific">Aquisphaera giovannonii</name>
    <dbReference type="NCBI Taxonomy" id="406548"/>
    <lineage>
        <taxon>Bacteria</taxon>
        <taxon>Pseudomonadati</taxon>
        <taxon>Planctomycetota</taxon>
        <taxon>Planctomycetia</taxon>
        <taxon>Isosphaerales</taxon>
        <taxon>Isosphaeraceae</taxon>
        <taxon>Aquisphaera</taxon>
    </lineage>
</organism>
<dbReference type="GO" id="GO:0005886">
    <property type="term" value="C:plasma membrane"/>
    <property type="evidence" value="ECO:0007669"/>
    <property type="project" value="UniProtKB-SubCell"/>
</dbReference>
<dbReference type="InterPro" id="IPR027463">
    <property type="entry name" value="AcrB_DN_DC_subdom"/>
</dbReference>
<dbReference type="PRINTS" id="PR00702">
    <property type="entry name" value="ACRIFLAVINRP"/>
</dbReference>
<dbReference type="PANTHER" id="PTHR32063">
    <property type="match status" value="1"/>
</dbReference>
<dbReference type="RefSeq" id="WP_148594182.1">
    <property type="nucleotide sequence ID" value="NZ_CP042997.1"/>
</dbReference>
<dbReference type="FunFam" id="1.20.1640.10:FF:000001">
    <property type="entry name" value="Efflux pump membrane transporter"/>
    <property type="match status" value="1"/>
</dbReference>
<dbReference type="Pfam" id="PF00873">
    <property type="entry name" value="ACR_tran"/>
    <property type="match status" value="3"/>
</dbReference>
<dbReference type="EMBL" id="CP042997">
    <property type="protein sequence ID" value="QEH34229.1"/>
    <property type="molecule type" value="Genomic_DNA"/>
</dbReference>
<name>A0A5B9W1U1_9BACT</name>
<dbReference type="OrthoDB" id="220575at2"/>
<reference evidence="10 11" key="1">
    <citation type="submission" date="2019-08" db="EMBL/GenBank/DDBJ databases">
        <title>Deep-cultivation of Planctomycetes and their phenomic and genomic characterization uncovers novel biology.</title>
        <authorList>
            <person name="Wiegand S."/>
            <person name="Jogler M."/>
            <person name="Boedeker C."/>
            <person name="Pinto D."/>
            <person name="Vollmers J."/>
            <person name="Rivas-Marin E."/>
            <person name="Kohn T."/>
            <person name="Peeters S.H."/>
            <person name="Heuer A."/>
            <person name="Rast P."/>
            <person name="Oberbeckmann S."/>
            <person name="Bunk B."/>
            <person name="Jeske O."/>
            <person name="Meyerdierks A."/>
            <person name="Storesund J.E."/>
            <person name="Kallscheuer N."/>
            <person name="Luecker S."/>
            <person name="Lage O.M."/>
            <person name="Pohl T."/>
            <person name="Merkel B.J."/>
            <person name="Hornburger P."/>
            <person name="Mueller R.-W."/>
            <person name="Bruemmer F."/>
            <person name="Labrenz M."/>
            <person name="Spormann A.M."/>
            <person name="Op den Camp H."/>
            <person name="Overmann J."/>
            <person name="Amann R."/>
            <person name="Jetten M.S.M."/>
            <person name="Mascher T."/>
            <person name="Medema M.H."/>
            <person name="Devos D.P."/>
            <person name="Kaster A.-K."/>
            <person name="Ovreas L."/>
            <person name="Rohde M."/>
            <person name="Galperin M.Y."/>
            <person name="Jogler C."/>
        </authorList>
    </citation>
    <scope>NUCLEOTIDE SEQUENCE [LARGE SCALE GENOMIC DNA]</scope>
    <source>
        <strain evidence="10 11">OJF2</strain>
    </source>
</reference>
<dbReference type="Gene3D" id="3.30.70.1440">
    <property type="entry name" value="Multidrug efflux transporter AcrB pore domain"/>
    <property type="match status" value="1"/>
</dbReference>
<feature type="transmembrane region" description="Helical" evidence="9">
    <location>
        <begin position="1153"/>
        <end position="1179"/>
    </location>
</feature>
<feature type="transmembrane region" description="Helical" evidence="9">
    <location>
        <begin position="1012"/>
        <end position="1032"/>
    </location>
</feature>
<dbReference type="Proteomes" id="UP000324233">
    <property type="component" value="Chromosome"/>
</dbReference>
<dbReference type="SUPFAM" id="SSF82714">
    <property type="entry name" value="Multidrug efflux transporter AcrB TolC docking domain, DN and DC subdomains"/>
    <property type="match status" value="2"/>
</dbReference>
<evidence type="ECO:0000313" key="11">
    <source>
        <dbReference type="Proteomes" id="UP000324233"/>
    </source>
</evidence>
<feature type="transmembrane region" description="Helical" evidence="9">
    <location>
        <begin position="450"/>
        <end position="472"/>
    </location>
</feature>
<feature type="transmembrane region" description="Helical" evidence="9">
    <location>
        <begin position="1120"/>
        <end position="1141"/>
    </location>
</feature>
<keyword evidence="2" id="KW-0813">Transport</keyword>
<sequence length="1248" mass="134777">MFTRFFIDRPIFASVLSIVITLAGGLALVSLPIAMFPQIAPPTVSVSCQYPGASAQVVAETVAAPIEQQVNGVENMMYMSSASTNDGNYSLTVTFKHGIDLNLAQVLVQNRVSLAVPMLPDVIKATGVTTKKRSPDILLSIGLYSPDGRYDQLYLSNYAFIRIRDELARLPGVSDVSMFGQRDYSMRIWLDPDKLAQRGLTAGDVVRAIREQNLPVASGQVGQSPTIPGQQTQVTLTTLGRLVDVEQFEKVVVRSTPDGRFVRIRDVARVELAPKNQDMSAEIGSRDRYSDPEMDLYPVANMAVFQLPDANALETADVVKAKIEELKRDFPEGVDYMIRYDTTPFIRESIQEVFKSLLDSVVLVALVVLLFLQNWRSALIPLIAVPVGIVGTFAVMACFGFSLNNLTLFGLVLAIGIVVDDAIVVVESVEHHIEHGLSPRNATIQAMSEVSAPVIAVGLVLTAVFVPCAFITGITGQFFRQFALTIASATVLSTINSLTLSPALSAMLLKPREKGAYQAMPRAAFVVLGLWQGHEWLGPLLEPLMPLAHGSPRPIATAAAFLGPAAMEKLTPELAGGLAGALVGGLLGWILSGPMNRLLGRFFDLFNRLFTATAHGYSRIVGGMLRVSALVLVVYVGLLVLTYGKFATTPRGFIPSQDMGYLLVNVQLPDSAAVERTRGVIRKISDVASATPGVSATVGITGQSLLLNAFGSNFGTMFVTLDPFAQRPSPSPLRHEVSNWFRRKLGLEELPPEPDLYFDSIMNRLRGQLAMAIPEATISIFGPPPVRGVGRAGGWMFMVEDRGDLGPGALQREVEGLVRKANDGIDLTGTPIEQGPAKAAAKGAAAAAAGAVQAVQGLTSVFRANVPQVYLDVDRTACMIKGVPLRDVFTTLQAYLGSLYVNDFNRFGRTWQVIVQAMPTYRDQRDDIRRLQVRNREGTMVPLGALATIREINGPLVLTRYNMYPAASINGNAGRGVSSGSAIRAMEALADRELPQAMSYEWTEMAYLELQAGNTAVIVFGFSIVMVFLVLAAQFESWAMPLAVILSVPLCMLSALYGVTNAPLLGANNTGLDINIFTQIGLVVLVGLASKNAILIVQFAKLIHGRGGSLRMATVDACRLRLRPIIMTSMAFILGVVPLLFAHGAGAEMRQSLGVAVFSGMLGVTFFGVLLTPVFFYMIEGTAECHLFANPKVRRAGRILLRILLPVIILRDLARMAGRAIQAKAVRPAPRPEPASDRADEVEVVQSK</sequence>
<evidence type="ECO:0000313" key="10">
    <source>
        <dbReference type="EMBL" id="QEH34229.1"/>
    </source>
</evidence>
<evidence type="ECO:0000256" key="6">
    <source>
        <dbReference type="ARBA" id="ARBA00022989"/>
    </source>
</evidence>
<evidence type="ECO:0000256" key="1">
    <source>
        <dbReference type="ARBA" id="ARBA00004429"/>
    </source>
</evidence>
<feature type="transmembrane region" description="Helical" evidence="9">
    <location>
        <begin position="574"/>
        <end position="591"/>
    </location>
</feature>
<keyword evidence="7 9" id="KW-0472">Membrane</keyword>
<feature type="transmembrane region" description="Helical" evidence="9">
    <location>
        <begin position="379"/>
        <end position="402"/>
    </location>
</feature>
<dbReference type="AlphaFoldDB" id="A0A5B9W1U1"/>
<feature type="transmembrane region" description="Helical" evidence="9">
    <location>
        <begin position="353"/>
        <end position="372"/>
    </location>
</feature>
<evidence type="ECO:0000256" key="7">
    <source>
        <dbReference type="ARBA" id="ARBA00023136"/>
    </source>
</evidence>
<comment type="subcellular location">
    <subcellularLocation>
        <location evidence="1">Cell inner membrane</location>
        <topology evidence="1">Multi-pass membrane protein</topology>
    </subcellularLocation>
</comment>
<protein>
    <submittedName>
        <fullName evidence="10">Efflux pump membrane transporter BepE</fullName>
    </submittedName>
</protein>
<accession>A0A5B9W1U1</accession>
<feature type="region of interest" description="Disordered" evidence="8">
    <location>
        <begin position="1227"/>
        <end position="1248"/>
    </location>
</feature>
<feature type="transmembrane region" description="Helical" evidence="9">
    <location>
        <begin position="1080"/>
        <end position="1100"/>
    </location>
</feature>
<keyword evidence="11" id="KW-1185">Reference proteome</keyword>
<keyword evidence="4" id="KW-0997">Cell inner membrane</keyword>
<evidence type="ECO:0000256" key="5">
    <source>
        <dbReference type="ARBA" id="ARBA00022692"/>
    </source>
</evidence>
<dbReference type="Gene3D" id="3.30.70.1320">
    <property type="entry name" value="Multidrug efflux transporter AcrB pore domain like"/>
    <property type="match status" value="1"/>
</dbReference>